<dbReference type="Proteomes" id="UP000070529">
    <property type="component" value="Unassembled WGS sequence"/>
</dbReference>
<protein>
    <submittedName>
        <fullName evidence="1">Uncharacterized protein</fullName>
    </submittedName>
</protein>
<dbReference type="OrthoDB" id="5823882at2"/>
<sequence>MSRYLFFIKDNVAIHVDFDGRDFYAEKFQLLEQGFEVSGDVIESNTVAEAYSLYQQRYGEVDVEYPMINALANIPQAIAWQTIFRN</sequence>
<name>A0A135ICG1_9GAMM</name>
<comment type="caution">
    <text evidence="1">The sequence shown here is derived from an EMBL/GenBank/DDBJ whole genome shotgun (WGS) entry which is preliminary data.</text>
</comment>
<reference evidence="1 2" key="1">
    <citation type="submission" date="2015-11" db="EMBL/GenBank/DDBJ databases">
        <title>Genomic Taxonomy of the Vibrionaceae.</title>
        <authorList>
            <person name="Gomez-Gil B."/>
            <person name="Enciso-Ibarra J."/>
        </authorList>
    </citation>
    <scope>NUCLEOTIDE SEQUENCE [LARGE SCALE GENOMIC DNA]</scope>
    <source>
        <strain evidence="1 2">CAIM 912</strain>
    </source>
</reference>
<dbReference type="RefSeq" id="WP_067410886.1">
    <property type="nucleotide sequence ID" value="NZ_LNTY01000006.1"/>
</dbReference>
<accession>A0A135ICG1</accession>
<keyword evidence="2" id="KW-1185">Reference proteome</keyword>
<dbReference type="AlphaFoldDB" id="A0A135ICG1"/>
<organism evidence="1 2">
    <name type="scientific">Enterovibrio coralii</name>
    <dbReference type="NCBI Taxonomy" id="294935"/>
    <lineage>
        <taxon>Bacteria</taxon>
        <taxon>Pseudomonadati</taxon>
        <taxon>Pseudomonadota</taxon>
        <taxon>Gammaproteobacteria</taxon>
        <taxon>Vibrionales</taxon>
        <taxon>Vibrionaceae</taxon>
        <taxon>Enterovibrio</taxon>
    </lineage>
</organism>
<dbReference type="EMBL" id="LNTY01000006">
    <property type="protein sequence ID" value="KXF83150.1"/>
    <property type="molecule type" value="Genomic_DNA"/>
</dbReference>
<evidence type="ECO:0000313" key="1">
    <source>
        <dbReference type="EMBL" id="KXF83150.1"/>
    </source>
</evidence>
<proteinExistence type="predicted"/>
<gene>
    <name evidence="1" type="ORF">ATN88_05445</name>
</gene>
<evidence type="ECO:0000313" key="2">
    <source>
        <dbReference type="Proteomes" id="UP000070529"/>
    </source>
</evidence>